<gene>
    <name evidence="1" type="ORF">HMPREF9141_1602</name>
</gene>
<proteinExistence type="predicted"/>
<organism evidence="1 2">
    <name type="scientific">Prevotella multiformis DSM 16608</name>
    <dbReference type="NCBI Taxonomy" id="888743"/>
    <lineage>
        <taxon>Bacteria</taxon>
        <taxon>Pseudomonadati</taxon>
        <taxon>Bacteroidota</taxon>
        <taxon>Bacteroidia</taxon>
        <taxon>Bacteroidales</taxon>
        <taxon>Prevotellaceae</taxon>
        <taxon>Prevotella</taxon>
    </lineage>
</organism>
<protein>
    <submittedName>
        <fullName evidence="1">Uncharacterized protein</fullName>
    </submittedName>
</protein>
<dbReference type="Proteomes" id="UP000005697">
    <property type="component" value="Unassembled WGS sequence"/>
</dbReference>
<reference evidence="1 2" key="1">
    <citation type="submission" date="2011-01" db="EMBL/GenBank/DDBJ databases">
        <authorList>
            <person name="Muzny D."/>
            <person name="Qin X."/>
            <person name="Deng J."/>
            <person name="Jiang H."/>
            <person name="Liu Y."/>
            <person name="Qu J."/>
            <person name="Song X.-Z."/>
            <person name="Zhang L."/>
            <person name="Thornton R."/>
            <person name="Coyle M."/>
            <person name="Francisco L."/>
            <person name="Jackson L."/>
            <person name="Javaid M."/>
            <person name="Korchina V."/>
            <person name="Kovar C."/>
            <person name="Mata R."/>
            <person name="Mathew T."/>
            <person name="Ngo R."/>
            <person name="Nguyen L."/>
            <person name="Nguyen N."/>
            <person name="Okwuonu G."/>
            <person name="Ongeri F."/>
            <person name="Pham C."/>
            <person name="Simmons D."/>
            <person name="Wilczek-Boney K."/>
            <person name="Hale W."/>
            <person name="Jakkamsetti A."/>
            <person name="Pham P."/>
            <person name="Ruth R."/>
            <person name="San Lucas F."/>
            <person name="Warren J."/>
            <person name="Zhang J."/>
            <person name="Zhao Z."/>
            <person name="Zhou C."/>
            <person name="Zhu D."/>
            <person name="Lee S."/>
            <person name="Bess C."/>
            <person name="Blankenburg K."/>
            <person name="Forbes L."/>
            <person name="Fu Q."/>
            <person name="Gubbala S."/>
            <person name="Hirani K."/>
            <person name="Jayaseelan J.C."/>
            <person name="Lara F."/>
            <person name="Munidasa M."/>
            <person name="Palculict T."/>
            <person name="Patil S."/>
            <person name="Pu L.-L."/>
            <person name="Saada N."/>
            <person name="Tang L."/>
            <person name="Weissenberger G."/>
            <person name="Zhu Y."/>
            <person name="Hemphill L."/>
            <person name="Shang Y."/>
            <person name="Youmans B."/>
            <person name="Ayvaz T."/>
            <person name="Ross M."/>
            <person name="Santibanez J."/>
            <person name="Aqrawi P."/>
            <person name="Gross S."/>
            <person name="Joshi V."/>
            <person name="Fowler G."/>
            <person name="Nazareth L."/>
            <person name="Reid J."/>
            <person name="Worley K."/>
            <person name="Petrosino J."/>
            <person name="Highlander S."/>
            <person name="Gibbs R."/>
        </authorList>
    </citation>
    <scope>NUCLEOTIDE SEQUENCE [LARGE SCALE GENOMIC DNA]</scope>
    <source>
        <strain evidence="1 2">DSM 16608</strain>
    </source>
</reference>
<dbReference type="HOGENOM" id="CLU_209808_0_0_10"/>
<evidence type="ECO:0000313" key="1">
    <source>
        <dbReference type="EMBL" id="EGC19728.1"/>
    </source>
</evidence>
<dbReference type="EMBL" id="AEWX01000024">
    <property type="protein sequence ID" value="EGC19728.1"/>
    <property type="molecule type" value="Genomic_DNA"/>
</dbReference>
<sequence length="48" mass="5855">MTFPKRMVLQKKVNYKIKGQKRQIDTMPVHQPVFPSFTYILFPYHRCL</sequence>
<accession>F0F7N5</accession>
<keyword evidence="2" id="KW-1185">Reference proteome</keyword>
<name>F0F7N5_9BACT</name>
<evidence type="ECO:0000313" key="2">
    <source>
        <dbReference type="Proteomes" id="UP000005697"/>
    </source>
</evidence>
<comment type="caution">
    <text evidence="1">The sequence shown here is derived from an EMBL/GenBank/DDBJ whole genome shotgun (WGS) entry which is preliminary data.</text>
</comment>
<dbReference type="AlphaFoldDB" id="F0F7N5"/>